<feature type="region of interest" description="Disordered" evidence="1">
    <location>
        <begin position="231"/>
        <end position="610"/>
    </location>
</feature>
<protein>
    <submittedName>
        <fullName evidence="2">Uncharacterized protein</fullName>
    </submittedName>
</protein>
<feature type="region of interest" description="Disordered" evidence="1">
    <location>
        <begin position="141"/>
        <end position="175"/>
    </location>
</feature>
<gene>
    <name evidence="2" type="ORF">OG350_27495</name>
</gene>
<accession>A0ABZ1KV36</accession>
<evidence type="ECO:0000256" key="1">
    <source>
        <dbReference type="SAM" id="MobiDB-lite"/>
    </source>
</evidence>
<dbReference type="GeneID" id="97284254"/>
<feature type="compositionally biased region" description="Pro residues" evidence="1">
    <location>
        <begin position="331"/>
        <end position="345"/>
    </location>
</feature>
<feature type="compositionally biased region" description="Low complexity" evidence="1">
    <location>
        <begin position="364"/>
        <end position="387"/>
    </location>
</feature>
<evidence type="ECO:0000313" key="2">
    <source>
        <dbReference type="EMBL" id="WTQ83817.1"/>
    </source>
</evidence>
<dbReference type="RefSeq" id="WP_405450775.1">
    <property type="nucleotide sequence ID" value="NZ_CP108164.1"/>
</dbReference>
<dbReference type="Proteomes" id="UP001622557">
    <property type="component" value="Chromosome"/>
</dbReference>
<organism evidence="2 3">
    <name type="scientific">Streptomyces achromogenes</name>
    <dbReference type="NCBI Taxonomy" id="67255"/>
    <lineage>
        <taxon>Bacteria</taxon>
        <taxon>Bacillati</taxon>
        <taxon>Actinomycetota</taxon>
        <taxon>Actinomycetes</taxon>
        <taxon>Kitasatosporales</taxon>
        <taxon>Streptomycetaceae</taxon>
        <taxon>Streptomyces</taxon>
    </lineage>
</organism>
<feature type="compositionally biased region" description="Basic and acidic residues" evidence="1">
    <location>
        <begin position="594"/>
        <end position="610"/>
    </location>
</feature>
<feature type="compositionally biased region" description="Basic and acidic residues" evidence="1">
    <location>
        <begin position="151"/>
        <end position="172"/>
    </location>
</feature>
<keyword evidence="3" id="KW-1185">Reference proteome</keyword>
<reference evidence="2 3" key="1">
    <citation type="submission" date="2022-10" db="EMBL/GenBank/DDBJ databases">
        <title>The complete genomes of actinobacterial strains from the NBC collection.</title>
        <authorList>
            <person name="Joergensen T.S."/>
            <person name="Alvarez Arevalo M."/>
            <person name="Sterndorff E.B."/>
            <person name="Faurdal D."/>
            <person name="Vuksanovic O."/>
            <person name="Mourched A.-S."/>
            <person name="Charusanti P."/>
            <person name="Shaw S."/>
            <person name="Blin K."/>
            <person name="Weber T."/>
        </authorList>
    </citation>
    <scope>NUCLEOTIDE SEQUENCE [LARGE SCALE GENOMIC DNA]</scope>
    <source>
        <strain evidence="2 3">NBC_00156</strain>
    </source>
</reference>
<dbReference type="EMBL" id="CP108164">
    <property type="protein sequence ID" value="WTQ83817.1"/>
    <property type="molecule type" value="Genomic_DNA"/>
</dbReference>
<name>A0ABZ1KV36_STRAH</name>
<dbReference type="InterPro" id="IPR038332">
    <property type="entry name" value="PPE_sf"/>
</dbReference>
<dbReference type="Gene3D" id="1.20.1260.20">
    <property type="entry name" value="PPE superfamily"/>
    <property type="match status" value="1"/>
</dbReference>
<evidence type="ECO:0000313" key="3">
    <source>
        <dbReference type="Proteomes" id="UP001622557"/>
    </source>
</evidence>
<proteinExistence type="predicted"/>
<sequence>MSDNWQQKPEYKTDVEQANRQVAVVNGISRLQNVFRGTPMGSALSLGRTDFEDHDLNAMIDLVQHGNPEHLEAASKALWDARKAIHDAATDLETNLKGVDWEGEGARQFHSWTSGLIEWTKGLATFADIAATEISAAATGLASVRNSMPPRDTRPASEQKRPKDLPKAKQVDGDPDYAAALKVEKDRQEAINQVNRLASFYSVSAAGLGVALDADPKPYKPIPDVGVPKPYGRITGPQPGHAGSFAPSSLHKGVSTSHGGATRGQAEPATSHGTGTGGHIPPLREVHDPGVPSGHEVGTEINTTTTLPPQVPTTPSPSSPTPTLPTTSGGPVPPFPTGPMAPPITPTGRTPGYGPGGRPPVTAQGRTGPTGTGRVPQGPTGQPGRTVSTGRVPQGPVGQAGRSVPGGRVSQGPVGQPARAMGHATPTGQSGARGPAQSGRTPAGRPVTGGTPRTTTGTPGGRPGVTGPTGPARSGVVGGKPVTGRTSGSTANPRVPRGMVVGAEEPASATPAKGAFGQRGVVGAPTAKPQSGAGQAVLRSASNPEGVIGAARNATGSPLKGSEPGVTGLGRGAVGGRQAPAGETGRADGPASTEQHRSSQQRRDVPQKSD</sequence>
<feature type="compositionally biased region" description="Low complexity" evidence="1">
    <location>
        <begin position="439"/>
        <end position="457"/>
    </location>
</feature>
<feature type="compositionally biased region" description="Pro residues" evidence="1">
    <location>
        <begin position="309"/>
        <end position="323"/>
    </location>
</feature>